<dbReference type="OrthoDB" id="1682379at2"/>
<evidence type="ECO:0000259" key="3">
    <source>
        <dbReference type="Pfam" id="PF14905"/>
    </source>
</evidence>
<keyword evidence="2" id="KW-0732">Signal</keyword>
<accession>A0A0P0D3C9</accession>
<feature type="region of interest" description="Disordered" evidence="1">
    <location>
        <begin position="380"/>
        <end position="402"/>
    </location>
</feature>
<feature type="compositionally biased region" description="Low complexity" evidence="1">
    <location>
        <begin position="381"/>
        <end position="398"/>
    </location>
</feature>
<evidence type="ECO:0000256" key="1">
    <source>
        <dbReference type="SAM" id="MobiDB-lite"/>
    </source>
</evidence>
<dbReference type="Pfam" id="PF14905">
    <property type="entry name" value="OMP_b-brl_3"/>
    <property type="match status" value="1"/>
</dbReference>
<dbReference type="InterPro" id="IPR008969">
    <property type="entry name" value="CarboxyPept-like_regulatory"/>
</dbReference>
<dbReference type="RefSeq" id="WP_054725219.1">
    <property type="nucleotide sequence ID" value="NZ_CP012898.1"/>
</dbReference>
<evidence type="ECO:0000313" key="5">
    <source>
        <dbReference type="Proteomes" id="UP000057981"/>
    </source>
</evidence>
<feature type="domain" description="Outer membrane protein beta-barrel" evidence="3">
    <location>
        <begin position="443"/>
        <end position="789"/>
    </location>
</feature>
<evidence type="ECO:0000313" key="4">
    <source>
        <dbReference type="EMBL" id="ALJ04448.1"/>
    </source>
</evidence>
<evidence type="ECO:0000256" key="2">
    <source>
        <dbReference type="SAM" id="SignalP"/>
    </source>
</evidence>
<dbReference type="InterPro" id="IPR041700">
    <property type="entry name" value="OMP_b-brl_3"/>
</dbReference>
<proteinExistence type="predicted"/>
<dbReference type="SUPFAM" id="SSF49464">
    <property type="entry name" value="Carboxypeptidase regulatory domain-like"/>
    <property type="match status" value="1"/>
</dbReference>
<dbReference type="AlphaFoldDB" id="A0A0P0D3C9"/>
<dbReference type="Pfam" id="PF13715">
    <property type="entry name" value="CarbopepD_reg_2"/>
    <property type="match status" value="1"/>
</dbReference>
<dbReference type="STRING" id="1736674.APS56_04525"/>
<sequence length="921" mass="104073">MKKILLLLSLFISTTLFAQRFTLEGVVKDKTEKGLEGATVYLQSVQDSIPIAYGITNKNGEFSIRANAENDSKVIFNIAYLGYKPLKKDIAVPSGDQLNMGIITLEDQVEELNVVSIIGKAPPIVIKKDTIEYNADSFKTLPNDKAEDLLKKLPGIEIDIDGNITYNGIEVEAINVDGMEFFGEKKGEIALKNLPSNVVSKVQVTDYKTNMQKFTGEESDSGTKEINLKIKKGMNRATFGDVKVGVGTDDKYQGNGNVFQLIDGKQLGIIAGTNNINMGRGFNALPDTETSTGYIESDFVGANYTKGKWNETRVNGNYRYSAQDRENMQKSYRENFLPDLNYITDSETSSFNDSDGHQAGADLKFILNPKNKLSNGRVQLSNETDFSSSNSESGSETTKISESTEGDLISDFYSKNESLSDSYEIKNELSVTTITGNRDYLNIALNTDFNKGSSESLNYSENYIERLGETVVQDQINNSDNYSSNIRLSAFWSKELFTNFRIMPRYTASINSQKNEKYIYDYDDTTNGYDDFNDILSSDSKYATTTVRPALRLRYEYKDFRFELEGGYTNTYRNYTDKLVVARDFKTDFEYATYSARIRYRDENGYKNINLNYNQSVDLPSVSQLQPVEDVSDITHIRVGNPSLEPEINHSLRFEYQNNLAFNNINITGDARASFVQDKIINSTITDEDLNKYTTYDNINGDYSLSGNVAVSKSIYNKKTNININARFNTTYKNSLSVQNAIKFTAKTTTIRPSLSFRYSYDNKIDFSGSYSYTNNQSVFDTDEFNDNSFFVQNLDFDTNVFFIKNVFFTNKVSYRYNSRVGDEFDGDAVFWNAGLGVELWDNKATVTLVGYDMLGKNNGYRRTVTETYIQDVENNILEQYFMLNFTYKFGSFAGQNMNNRGDRGSRRGGGYRGGGGGRVR</sequence>
<keyword evidence="5" id="KW-1185">Reference proteome</keyword>
<feature type="region of interest" description="Disordered" evidence="1">
    <location>
        <begin position="899"/>
        <end position="921"/>
    </location>
</feature>
<reference evidence="4 5" key="1">
    <citation type="submission" date="2015-10" db="EMBL/GenBank/DDBJ databases">
        <authorList>
            <person name="Gilbert D.G."/>
        </authorList>
    </citation>
    <scope>NUCLEOTIDE SEQUENCE [LARGE SCALE GENOMIC DNA]</scope>
    <source>
        <strain evidence="5">HZ-22</strain>
    </source>
</reference>
<feature type="signal peptide" evidence="2">
    <location>
        <begin position="1"/>
        <end position="18"/>
    </location>
</feature>
<dbReference type="Proteomes" id="UP000057981">
    <property type="component" value="Chromosome"/>
</dbReference>
<feature type="chain" id="PRO_5006043271" description="Outer membrane protein beta-barrel domain-containing protein" evidence="2">
    <location>
        <begin position="19"/>
        <end position="921"/>
    </location>
</feature>
<name>A0A0P0D3C9_9FLAO</name>
<dbReference type="PATRIC" id="fig|1736674.3.peg.930"/>
<protein>
    <recommendedName>
        <fullName evidence="3">Outer membrane protein beta-barrel domain-containing protein</fullName>
    </recommendedName>
</protein>
<organism evidence="4 5">
    <name type="scientific">Pseudalgibacter alginicilyticus</name>
    <dbReference type="NCBI Taxonomy" id="1736674"/>
    <lineage>
        <taxon>Bacteria</taxon>
        <taxon>Pseudomonadati</taxon>
        <taxon>Bacteroidota</taxon>
        <taxon>Flavobacteriia</taxon>
        <taxon>Flavobacteriales</taxon>
        <taxon>Flavobacteriaceae</taxon>
        <taxon>Pseudalgibacter</taxon>
    </lineage>
</organism>
<dbReference type="KEGG" id="ahz:APS56_04525"/>
<dbReference type="SUPFAM" id="SSF56935">
    <property type="entry name" value="Porins"/>
    <property type="match status" value="1"/>
</dbReference>
<gene>
    <name evidence="4" type="ORF">APS56_04525</name>
</gene>
<feature type="compositionally biased region" description="Gly residues" evidence="1">
    <location>
        <begin position="908"/>
        <end position="921"/>
    </location>
</feature>
<dbReference type="EMBL" id="CP012898">
    <property type="protein sequence ID" value="ALJ04448.1"/>
    <property type="molecule type" value="Genomic_DNA"/>
</dbReference>